<dbReference type="AlphaFoldDB" id="A0A2P2NNR3"/>
<proteinExistence type="predicted"/>
<protein>
    <submittedName>
        <fullName evidence="1">Uncharacterized protein</fullName>
    </submittedName>
</protein>
<sequence>MVLNFSKKNKKLFAMGDGDTFYKSATCIV</sequence>
<name>A0A2P2NNR3_RHIMU</name>
<evidence type="ECO:0000313" key="1">
    <source>
        <dbReference type="EMBL" id="MBX44137.1"/>
    </source>
</evidence>
<organism evidence="1">
    <name type="scientific">Rhizophora mucronata</name>
    <name type="common">Asiatic mangrove</name>
    <dbReference type="NCBI Taxonomy" id="61149"/>
    <lineage>
        <taxon>Eukaryota</taxon>
        <taxon>Viridiplantae</taxon>
        <taxon>Streptophyta</taxon>
        <taxon>Embryophyta</taxon>
        <taxon>Tracheophyta</taxon>
        <taxon>Spermatophyta</taxon>
        <taxon>Magnoliopsida</taxon>
        <taxon>eudicotyledons</taxon>
        <taxon>Gunneridae</taxon>
        <taxon>Pentapetalae</taxon>
        <taxon>rosids</taxon>
        <taxon>fabids</taxon>
        <taxon>Malpighiales</taxon>
        <taxon>Rhizophoraceae</taxon>
        <taxon>Rhizophora</taxon>
    </lineage>
</organism>
<accession>A0A2P2NNR3</accession>
<reference evidence="1" key="1">
    <citation type="submission" date="2018-02" db="EMBL/GenBank/DDBJ databases">
        <title>Rhizophora mucronata_Transcriptome.</title>
        <authorList>
            <person name="Meera S.P."/>
            <person name="Sreeshan A."/>
            <person name="Augustine A."/>
        </authorList>
    </citation>
    <scope>NUCLEOTIDE SEQUENCE</scope>
    <source>
        <tissue evidence="1">Leaf</tissue>
    </source>
</reference>
<dbReference type="EMBL" id="GGEC01063653">
    <property type="protein sequence ID" value="MBX44137.1"/>
    <property type="molecule type" value="Transcribed_RNA"/>
</dbReference>